<sequence>MKPTLNLKFCVVLLLVLSVTFVVFNFATTLKDTETSKSDAKTTNEKMNDGFWVGSVNIEGEIPGDVSSRAEKLEVIDKTVVVDGVKIFYRESSPTVKSEITLLLLHGKNFSSKTWLDLKTISFFTASGYRTIAIDLPGFGHSEKLPAKLDNKKSDFLLHVLTELKILKPVIVSPSYSGFYTLPMLLKNSDSFTGFVPVAPVGENVIESFNLCSQQGLKSANSYMSERFDSLPAYFKEQIKGAVPDVSCIKTPLLVVHGEFDRSRSSAFLSLFPNARAFEIPEGKHACYLQNPQLFHTVVYNFLLRITELKI</sequence>
<protein>
    <submittedName>
        <fullName evidence="5">Protein ABHD14B</fullName>
    </submittedName>
</protein>
<evidence type="ECO:0000313" key="6">
    <source>
        <dbReference type="Proteomes" id="UP001151699"/>
    </source>
</evidence>
<evidence type="ECO:0000259" key="4">
    <source>
        <dbReference type="Pfam" id="PF12697"/>
    </source>
</evidence>
<dbReference type="SUPFAM" id="SSF53474">
    <property type="entry name" value="alpha/beta-Hydrolases"/>
    <property type="match status" value="1"/>
</dbReference>
<dbReference type="InterPro" id="IPR000073">
    <property type="entry name" value="AB_hydrolase_1"/>
</dbReference>
<evidence type="ECO:0000256" key="1">
    <source>
        <dbReference type="ARBA" id="ARBA00004496"/>
    </source>
</evidence>
<evidence type="ECO:0000256" key="2">
    <source>
        <dbReference type="ARBA" id="ARBA00022490"/>
    </source>
</evidence>
<keyword evidence="2" id="KW-0963">Cytoplasm</keyword>
<organism evidence="5 6">
    <name type="scientific">Pseudolycoriella hygida</name>
    <dbReference type="NCBI Taxonomy" id="35572"/>
    <lineage>
        <taxon>Eukaryota</taxon>
        <taxon>Metazoa</taxon>
        <taxon>Ecdysozoa</taxon>
        <taxon>Arthropoda</taxon>
        <taxon>Hexapoda</taxon>
        <taxon>Insecta</taxon>
        <taxon>Pterygota</taxon>
        <taxon>Neoptera</taxon>
        <taxon>Endopterygota</taxon>
        <taxon>Diptera</taxon>
        <taxon>Nematocera</taxon>
        <taxon>Sciaroidea</taxon>
        <taxon>Sciaridae</taxon>
        <taxon>Pseudolycoriella</taxon>
    </lineage>
</organism>
<dbReference type="AlphaFoldDB" id="A0A9Q0MH89"/>
<dbReference type="Gene3D" id="3.40.50.1820">
    <property type="entry name" value="alpha/beta hydrolase"/>
    <property type="match status" value="1"/>
</dbReference>
<dbReference type="GO" id="GO:0005737">
    <property type="term" value="C:cytoplasm"/>
    <property type="evidence" value="ECO:0007669"/>
    <property type="project" value="UniProtKB-SubCell"/>
</dbReference>
<reference evidence="5" key="1">
    <citation type="submission" date="2022-07" db="EMBL/GenBank/DDBJ databases">
        <authorList>
            <person name="Trinca V."/>
            <person name="Uliana J.V.C."/>
            <person name="Torres T.T."/>
            <person name="Ward R.J."/>
            <person name="Monesi N."/>
        </authorList>
    </citation>
    <scope>NUCLEOTIDE SEQUENCE</scope>
    <source>
        <strain evidence="5">HSMRA1968</strain>
        <tissue evidence="5">Whole embryos</tissue>
    </source>
</reference>
<evidence type="ECO:0000313" key="5">
    <source>
        <dbReference type="EMBL" id="KAJ6597363.1"/>
    </source>
</evidence>
<dbReference type="OrthoDB" id="284184at2759"/>
<gene>
    <name evidence="5" type="primary">ABHD14B</name>
    <name evidence="5" type="ORF">Bhyg_15471</name>
</gene>
<dbReference type="Pfam" id="PF12697">
    <property type="entry name" value="Abhydrolase_6"/>
    <property type="match status" value="1"/>
</dbReference>
<dbReference type="PANTHER" id="PTHR46197:SF3">
    <property type="entry name" value="AB HYDROLASE-1 DOMAIN-CONTAINING PROTEIN"/>
    <property type="match status" value="1"/>
</dbReference>
<comment type="subcellular location">
    <subcellularLocation>
        <location evidence="1">Cytoplasm</location>
    </subcellularLocation>
</comment>
<dbReference type="EMBL" id="WJQU01006380">
    <property type="protein sequence ID" value="KAJ6597363.1"/>
    <property type="molecule type" value="Genomic_DNA"/>
</dbReference>
<comment type="caution">
    <text evidence="5">The sequence shown here is derived from an EMBL/GenBank/DDBJ whole genome shotgun (WGS) entry which is preliminary data.</text>
</comment>
<keyword evidence="6" id="KW-1185">Reference proteome</keyword>
<proteinExistence type="inferred from homology"/>
<dbReference type="PANTHER" id="PTHR46197">
    <property type="entry name" value="PROTEIN ABHD14B-LIKE"/>
    <property type="match status" value="1"/>
</dbReference>
<dbReference type="InterPro" id="IPR029058">
    <property type="entry name" value="AB_hydrolase_fold"/>
</dbReference>
<feature type="domain" description="AB hydrolase-1" evidence="4">
    <location>
        <begin position="102"/>
        <end position="200"/>
    </location>
</feature>
<comment type="similarity">
    <text evidence="3">Belongs to the AB hydrolase superfamily. ABHD14 family.</text>
</comment>
<name>A0A9Q0MH89_9DIPT</name>
<accession>A0A9Q0MH89</accession>
<dbReference type="Proteomes" id="UP001151699">
    <property type="component" value="Unassembled WGS sequence"/>
</dbReference>
<evidence type="ECO:0000256" key="3">
    <source>
        <dbReference type="ARBA" id="ARBA00037942"/>
    </source>
</evidence>